<dbReference type="Gene3D" id="1.10.4030.10">
    <property type="entry name" value="Porin chaperone SurA, peptide-binding domain"/>
    <property type="match status" value="1"/>
</dbReference>
<accession>A0A1L8CZP9</accession>
<evidence type="ECO:0008006" key="3">
    <source>
        <dbReference type="Google" id="ProtNLM"/>
    </source>
</evidence>
<protein>
    <recommendedName>
        <fullName evidence="3">SurA N-terminal domain-containing protein</fullName>
    </recommendedName>
</protein>
<dbReference type="STRING" id="661089.ciss_03230"/>
<dbReference type="Pfam" id="PF13624">
    <property type="entry name" value="SurA_N_3"/>
    <property type="match status" value="1"/>
</dbReference>
<reference evidence="2" key="1">
    <citation type="submission" date="2016-12" db="EMBL/GenBank/DDBJ databases">
        <title>Draft Genome Sequences od Carboxydothermus pertinax and islandicus, Hydrogenogenic Carboxydotrophic Bacteria.</title>
        <authorList>
            <person name="Fukuyama Y."/>
            <person name="Ohmae K."/>
            <person name="Yoneda Y."/>
            <person name="Yoshida T."/>
            <person name="Sako Y."/>
        </authorList>
    </citation>
    <scope>NUCLEOTIDE SEQUENCE [LARGE SCALE GENOMIC DNA]</scope>
    <source>
        <strain evidence="2">SET</strain>
    </source>
</reference>
<name>A0A1L8CZP9_9THEO</name>
<gene>
    <name evidence="1" type="ORF">ciss_03230</name>
</gene>
<dbReference type="Proteomes" id="UP000187338">
    <property type="component" value="Unassembled WGS sequence"/>
</dbReference>
<comment type="caution">
    <text evidence="1">The sequence shown here is derived from an EMBL/GenBank/DDBJ whole genome shotgun (WGS) entry which is preliminary data.</text>
</comment>
<evidence type="ECO:0000313" key="2">
    <source>
        <dbReference type="Proteomes" id="UP000187338"/>
    </source>
</evidence>
<dbReference type="EMBL" id="BDJL01000007">
    <property type="protein sequence ID" value="GAV24390.1"/>
    <property type="molecule type" value="Genomic_DNA"/>
</dbReference>
<evidence type="ECO:0000313" key="1">
    <source>
        <dbReference type="EMBL" id="GAV24390.1"/>
    </source>
</evidence>
<keyword evidence="2" id="KW-1185">Reference proteome</keyword>
<dbReference type="AlphaFoldDB" id="A0A1L8CZP9"/>
<dbReference type="SUPFAM" id="SSF109998">
    <property type="entry name" value="Triger factor/SurA peptide-binding domain-like"/>
    <property type="match status" value="1"/>
</dbReference>
<dbReference type="OrthoDB" id="2660811at2"/>
<dbReference type="InterPro" id="IPR027304">
    <property type="entry name" value="Trigger_fact/SurA_dom_sf"/>
</dbReference>
<sequence>MRRKGIFILLIVLIFLFLFFNLTPAAEILNNKFSQFGEFLKKINHDKKYDVVVARIGDRDVTLREFELFKRFFALDGRTVTPEEVLEELKRRTVLQEEAEKRKITVSDQEVETAIVVNKEGMENLKKTNPAEYSEFLSYLEGLNMTEEQYWKSNEVFEIYRKALVTGKVRQAILKELSEKYNLTGNELQKKYRDYIEEEKAKLKVKILKPELIGIKNGTDS</sequence>
<proteinExistence type="predicted"/>
<dbReference type="RefSeq" id="WP_075864593.1">
    <property type="nucleotide sequence ID" value="NZ_BDJL01000007.1"/>
</dbReference>
<organism evidence="1 2">
    <name type="scientific">Carboxydothermus islandicus</name>
    <dbReference type="NCBI Taxonomy" id="661089"/>
    <lineage>
        <taxon>Bacteria</taxon>
        <taxon>Bacillati</taxon>
        <taxon>Bacillota</taxon>
        <taxon>Clostridia</taxon>
        <taxon>Thermoanaerobacterales</taxon>
        <taxon>Thermoanaerobacteraceae</taxon>
        <taxon>Carboxydothermus</taxon>
    </lineage>
</organism>